<keyword evidence="3" id="KW-1185">Reference proteome</keyword>
<proteinExistence type="predicted"/>
<evidence type="ECO:0000313" key="2">
    <source>
        <dbReference type="EMBL" id="QEQ95018.1"/>
    </source>
</evidence>
<gene>
    <name evidence="2" type="ORF">pEpSNUABM01_192</name>
</gene>
<evidence type="ECO:0000256" key="1">
    <source>
        <dbReference type="SAM" id="Phobius"/>
    </source>
</evidence>
<keyword evidence="1" id="KW-0812">Transmembrane</keyword>
<protein>
    <submittedName>
        <fullName evidence="2">Putative membrane protein</fullName>
    </submittedName>
</protein>
<dbReference type="Proteomes" id="UP000326545">
    <property type="component" value="Segment"/>
</dbReference>
<reference evidence="2 3" key="1">
    <citation type="submission" date="2019-07" db="EMBL/GenBank/DDBJ databases">
        <title>Complete genome sequence of bacteriophages infecting Erwinia pyrifoliae.</title>
        <authorList>
            <person name="Kim S.G."/>
            <person name="Park S.C."/>
        </authorList>
    </citation>
    <scope>NUCLEOTIDE SEQUENCE [LARGE SCALE GENOMIC DNA]</scope>
</reference>
<name>A0A5J6DB00_9CAUD</name>
<keyword evidence="1" id="KW-1133">Transmembrane helix</keyword>
<organism evidence="2 3">
    <name type="scientific">Erwinia phage pEp_SNUABM_01</name>
    <dbReference type="NCBI Taxonomy" id="2601643"/>
    <lineage>
        <taxon>Viruses</taxon>
        <taxon>Duplodnaviria</taxon>
        <taxon>Heunggongvirae</taxon>
        <taxon>Uroviricota</taxon>
        <taxon>Caudoviricetes</taxon>
        <taxon>Vequintavirinae</taxon>
        <taxon>Henunavirus</taxon>
        <taxon>Henunavirus SNUABM01</taxon>
    </lineage>
</organism>
<sequence length="158" mass="18123">MFQKLVRERPALQEHWKELLEKGEIETAKGSISLKRRPCGDRTLIVRDFENDILFHTITARLDVTRAASTAPNKFSFRVRKMGDLDPDDLDPAFDKYEGFETALRDLYRAVDKIIEEHEKESPPDERVARWLSSSGNSLFLLGTTAYAILTLIALLSR</sequence>
<accession>A0A5J6DB00</accession>
<keyword evidence="1" id="KW-0472">Membrane</keyword>
<feature type="transmembrane region" description="Helical" evidence="1">
    <location>
        <begin position="139"/>
        <end position="157"/>
    </location>
</feature>
<dbReference type="EMBL" id="MN184887">
    <property type="protein sequence ID" value="QEQ95018.1"/>
    <property type="molecule type" value="Genomic_DNA"/>
</dbReference>
<evidence type="ECO:0000313" key="3">
    <source>
        <dbReference type="Proteomes" id="UP000326545"/>
    </source>
</evidence>